<dbReference type="GO" id="GO:0003824">
    <property type="term" value="F:catalytic activity"/>
    <property type="evidence" value="ECO:0007669"/>
    <property type="project" value="InterPro"/>
</dbReference>
<protein>
    <submittedName>
        <fullName evidence="1">Uncharacterized protein</fullName>
    </submittedName>
</protein>
<dbReference type="AlphaFoldDB" id="A0A817TKG3"/>
<evidence type="ECO:0000313" key="1">
    <source>
        <dbReference type="EMBL" id="CAF3322080.1"/>
    </source>
</evidence>
<gene>
    <name evidence="1" type="ORF">KIK155_LOCUS588</name>
</gene>
<dbReference type="EMBL" id="CAJNYV010000013">
    <property type="protein sequence ID" value="CAF3322080.1"/>
    <property type="molecule type" value="Genomic_DNA"/>
</dbReference>
<dbReference type="GO" id="GO:0005975">
    <property type="term" value="P:carbohydrate metabolic process"/>
    <property type="evidence" value="ECO:0007669"/>
    <property type="project" value="InterPro"/>
</dbReference>
<dbReference type="SUPFAM" id="SSF74650">
    <property type="entry name" value="Galactose mutarotase-like"/>
    <property type="match status" value="1"/>
</dbReference>
<name>A0A817TKG3_9BILA</name>
<reference evidence="1" key="1">
    <citation type="submission" date="2021-02" db="EMBL/GenBank/DDBJ databases">
        <authorList>
            <person name="Nowell W R."/>
        </authorList>
    </citation>
    <scope>NUCLEOTIDE SEQUENCE</scope>
</reference>
<dbReference type="Gene3D" id="2.60.40.1760">
    <property type="entry name" value="glycosyl hydrolase (family 31)"/>
    <property type="match status" value="1"/>
</dbReference>
<dbReference type="InterPro" id="IPR011013">
    <property type="entry name" value="Gal_mutarotase_sf_dom"/>
</dbReference>
<sequence>MYILVSNENYVILGNATFKLRIAFVTESIAQITFTKDKPFKSSHSLIVTNQHFFTDYNFSETALNFIIETTALKLVVSKEYGAISYFDQNGKRLLQEPERGGKWLTGKTVYNSVVKNSARSASNNNIDAKRCSIMSRDVFKAN</sequence>
<organism evidence="1 2">
    <name type="scientific">Rotaria socialis</name>
    <dbReference type="NCBI Taxonomy" id="392032"/>
    <lineage>
        <taxon>Eukaryota</taxon>
        <taxon>Metazoa</taxon>
        <taxon>Spiralia</taxon>
        <taxon>Gnathifera</taxon>
        <taxon>Rotifera</taxon>
        <taxon>Eurotatoria</taxon>
        <taxon>Bdelloidea</taxon>
        <taxon>Philodinida</taxon>
        <taxon>Philodinidae</taxon>
        <taxon>Rotaria</taxon>
    </lineage>
</organism>
<accession>A0A817TKG3</accession>
<evidence type="ECO:0000313" key="2">
    <source>
        <dbReference type="Proteomes" id="UP000663865"/>
    </source>
</evidence>
<dbReference type="GO" id="GO:0030246">
    <property type="term" value="F:carbohydrate binding"/>
    <property type="evidence" value="ECO:0007669"/>
    <property type="project" value="InterPro"/>
</dbReference>
<comment type="caution">
    <text evidence="1">The sequence shown here is derived from an EMBL/GenBank/DDBJ whole genome shotgun (WGS) entry which is preliminary data.</text>
</comment>
<proteinExistence type="predicted"/>
<dbReference type="Proteomes" id="UP000663865">
    <property type="component" value="Unassembled WGS sequence"/>
</dbReference>